<proteinExistence type="predicted"/>
<name>A0A2Z4FJC0_9DELT</name>
<dbReference type="SUPFAM" id="SSF49879">
    <property type="entry name" value="SMAD/FHA domain"/>
    <property type="match status" value="1"/>
</dbReference>
<gene>
    <name evidence="1" type="ORF">DN745_07090</name>
</gene>
<evidence type="ECO:0000313" key="1">
    <source>
        <dbReference type="EMBL" id="AWV89111.1"/>
    </source>
</evidence>
<sequence>MPIRLSVVSADGADPRFIEFDTPSIRIGREADCDLRLPFPAVSGYHCTIFSEDGQRYLIRDDGSTNGTRVNGKLLATQTPETLTANACVKVGGVRIDINTNPLEDNALPVAHTGTLVRMMLSETVSDASAERACITVVRGPKKGESIFLPDEFDSITISDEPTALFYIPKLAVPLRIRPEDDGFAITTLDDLDAPGASRHRVTVNGEPLEGSYHLASEDRIEVGRCVLRFFDPLEAMLVELDAQSSTARSPEEPADLKGTTMANQAVEDNASLLAPPPEPERDAPEARGLARSWGLIEMLLIAFSAMMIASVGYLFYLMLR</sequence>
<dbReference type="CDD" id="cd00060">
    <property type="entry name" value="FHA"/>
    <property type="match status" value="2"/>
</dbReference>
<dbReference type="InterPro" id="IPR050923">
    <property type="entry name" value="Cell_Proc_Reg/RNA_Proc"/>
</dbReference>
<dbReference type="Proteomes" id="UP000249799">
    <property type="component" value="Chromosome"/>
</dbReference>
<dbReference type="RefSeq" id="WP_111333352.1">
    <property type="nucleotide sequence ID" value="NZ_CP030032.1"/>
</dbReference>
<dbReference type="EMBL" id="CP030032">
    <property type="protein sequence ID" value="AWV89111.1"/>
    <property type="molecule type" value="Genomic_DNA"/>
</dbReference>
<dbReference type="InterPro" id="IPR008984">
    <property type="entry name" value="SMAD_FHA_dom_sf"/>
</dbReference>
<protein>
    <submittedName>
        <fullName evidence="1">Uncharacterized protein</fullName>
    </submittedName>
</protein>
<dbReference type="AlphaFoldDB" id="A0A2Z4FJC0"/>
<accession>A0A2Z4FJC0</accession>
<dbReference type="PANTHER" id="PTHR23308">
    <property type="entry name" value="NUCLEAR INHIBITOR OF PROTEIN PHOSPHATASE-1"/>
    <property type="match status" value="1"/>
</dbReference>
<dbReference type="PROSITE" id="PS50889">
    <property type="entry name" value="S4"/>
    <property type="match status" value="1"/>
</dbReference>
<keyword evidence="2" id="KW-1185">Reference proteome</keyword>
<dbReference type="OrthoDB" id="5507243at2"/>
<organism evidence="1 2">
    <name type="scientific">Bradymonas sediminis</name>
    <dbReference type="NCBI Taxonomy" id="1548548"/>
    <lineage>
        <taxon>Bacteria</taxon>
        <taxon>Deltaproteobacteria</taxon>
        <taxon>Bradymonadales</taxon>
        <taxon>Bradymonadaceae</taxon>
        <taxon>Bradymonas</taxon>
    </lineage>
</organism>
<dbReference type="InterPro" id="IPR000253">
    <property type="entry name" value="FHA_dom"/>
</dbReference>
<dbReference type="PROSITE" id="PS50006">
    <property type="entry name" value="FHA_DOMAIN"/>
    <property type="match status" value="1"/>
</dbReference>
<dbReference type="Gene3D" id="2.60.200.20">
    <property type="match status" value="2"/>
</dbReference>
<dbReference type="KEGG" id="bsed:DN745_07090"/>
<dbReference type="SMART" id="SM00240">
    <property type="entry name" value="FHA"/>
    <property type="match status" value="1"/>
</dbReference>
<dbReference type="Pfam" id="PF00498">
    <property type="entry name" value="FHA"/>
    <property type="match status" value="1"/>
</dbReference>
<evidence type="ECO:0000313" key="2">
    <source>
        <dbReference type="Proteomes" id="UP000249799"/>
    </source>
</evidence>
<reference evidence="1 2" key="1">
    <citation type="submission" date="2018-06" db="EMBL/GenBank/DDBJ databases">
        <title>Lujinxingia sediminis gen. nov. sp. nov., a new facultative anaerobic member of the class Deltaproteobacteria, and proposal of Lujinxingaceae fam. nov.</title>
        <authorList>
            <person name="Guo L.-Y."/>
            <person name="Li C.-M."/>
            <person name="Wang S."/>
            <person name="Du Z.-J."/>
        </authorList>
    </citation>
    <scope>NUCLEOTIDE SEQUENCE [LARGE SCALE GENOMIC DNA]</scope>
    <source>
        <strain evidence="1 2">FA350</strain>
    </source>
</reference>